<dbReference type="RefSeq" id="WP_079668012.1">
    <property type="nucleotide sequence ID" value="NZ_FUYZ01000012.1"/>
</dbReference>
<dbReference type="EMBL" id="FUYZ01000012">
    <property type="protein sequence ID" value="SKC07821.1"/>
    <property type="molecule type" value="Genomic_DNA"/>
</dbReference>
<dbReference type="InterPro" id="IPR013321">
    <property type="entry name" value="Arc_rbn_hlx_hlx"/>
</dbReference>
<reference evidence="1 2" key="1">
    <citation type="submission" date="2017-02" db="EMBL/GenBank/DDBJ databases">
        <authorList>
            <person name="Peterson S.W."/>
        </authorList>
    </citation>
    <scope>NUCLEOTIDE SEQUENCE [LARGE SCALE GENOMIC DNA]</scope>
    <source>
        <strain evidence="1 2">DSM 22323</strain>
    </source>
</reference>
<dbReference type="AlphaFoldDB" id="A0A1T5GHE5"/>
<dbReference type="GO" id="GO:0006355">
    <property type="term" value="P:regulation of DNA-templated transcription"/>
    <property type="evidence" value="ECO:0007669"/>
    <property type="project" value="InterPro"/>
</dbReference>
<evidence type="ECO:0000313" key="2">
    <source>
        <dbReference type="Proteomes" id="UP000191112"/>
    </source>
</evidence>
<keyword evidence="2" id="KW-1185">Reference proteome</keyword>
<gene>
    <name evidence="1" type="ORF">SAMN05660477_02824</name>
</gene>
<dbReference type="SUPFAM" id="SSF47598">
    <property type="entry name" value="Ribbon-helix-helix"/>
    <property type="match status" value="1"/>
</dbReference>
<dbReference type="Proteomes" id="UP000191112">
    <property type="component" value="Unassembled WGS sequence"/>
</dbReference>
<accession>A0A1T5GHE5</accession>
<protein>
    <recommendedName>
        <fullName evidence="3">Arc-like DNA binding domain-containing protein</fullName>
    </recommendedName>
</protein>
<dbReference type="InterPro" id="IPR010985">
    <property type="entry name" value="Ribbon_hlx_hlx"/>
</dbReference>
<name>A0A1T5GHE5_9FLAO</name>
<proteinExistence type="predicted"/>
<dbReference type="OrthoDB" id="9812601at2"/>
<organism evidence="1 2">
    <name type="scientific">Soonwooa buanensis</name>
    <dbReference type="NCBI Taxonomy" id="619805"/>
    <lineage>
        <taxon>Bacteria</taxon>
        <taxon>Pseudomonadati</taxon>
        <taxon>Bacteroidota</taxon>
        <taxon>Flavobacteriia</taxon>
        <taxon>Flavobacteriales</taxon>
        <taxon>Weeksellaceae</taxon>
        <taxon>Chryseobacterium group</taxon>
        <taxon>Soonwooa</taxon>
    </lineage>
</organism>
<evidence type="ECO:0008006" key="3">
    <source>
        <dbReference type="Google" id="ProtNLM"/>
    </source>
</evidence>
<dbReference type="Gene3D" id="1.10.1220.10">
    <property type="entry name" value="Met repressor-like"/>
    <property type="match status" value="1"/>
</dbReference>
<evidence type="ECO:0000313" key="1">
    <source>
        <dbReference type="EMBL" id="SKC07821.1"/>
    </source>
</evidence>
<sequence length="59" mass="7031">MSKKSFVLRIDEETYKLIEKWAIDEFRSVNGQIEFLIHQSLTNAGRKKKETKERETDKS</sequence>